<evidence type="ECO:0000256" key="4">
    <source>
        <dbReference type="ARBA" id="ARBA00022490"/>
    </source>
</evidence>
<dbReference type="GO" id="GO:0046983">
    <property type="term" value="F:protein dimerization activity"/>
    <property type="evidence" value="ECO:0007669"/>
    <property type="project" value="InterPro"/>
</dbReference>
<dbReference type="GO" id="GO:0000122">
    <property type="term" value="P:negative regulation of transcription by RNA polymerase II"/>
    <property type="evidence" value="ECO:0007669"/>
    <property type="project" value="InterPro"/>
</dbReference>
<dbReference type="Proteomes" id="UP000694580">
    <property type="component" value="Chromosome 14"/>
</dbReference>
<keyword evidence="7" id="KW-0090">Biological rhythms</keyword>
<keyword evidence="8" id="KW-0804">Transcription</keyword>
<proteinExistence type="predicted"/>
<dbReference type="PANTHER" id="PTHR11723:SF5">
    <property type="entry name" value="DNA-BINDING PROTEIN INHIBITOR ID-2"/>
    <property type="match status" value="1"/>
</dbReference>
<comment type="subcellular location">
    <subcellularLocation>
        <location evidence="2">Cytoplasm</location>
    </subcellularLocation>
    <subcellularLocation>
        <location evidence="1">Nucleus</location>
    </subcellularLocation>
</comment>
<reference evidence="12" key="3">
    <citation type="submission" date="2025-09" db="UniProtKB">
        <authorList>
            <consortium name="Ensembl"/>
        </authorList>
    </citation>
    <scope>IDENTIFICATION</scope>
</reference>
<dbReference type="GO" id="GO:0005737">
    <property type="term" value="C:cytoplasm"/>
    <property type="evidence" value="ECO:0007669"/>
    <property type="project" value="UniProtKB-SubCell"/>
</dbReference>
<evidence type="ECO:0000256" key="7">
    <source>
        <dbReference type="ARBA" id="ARBA00023108"/>
    </source>
</evidence>
<evidence type="ECO:0000256" key="1">
    <source>
        <dbReference type="ARBA" id="ARBA00004123"/>
    </source>
</evidence>
<evidence type="ECO:0000313" key="12">
    <source>
        <dbReference type="Ensembl" id="ENSDCDP00010038749.1"/>
    </source>
</evidence>
<accession>A0AAY4D110</accession>
<evidence type="ECO:0000256" key="2">
    <source>
        <dbReference type="ARBA" id="ARBA00004496"/>
    </source>
</evidence>
<dbReference type="SUPFAM" id="SSF47459">
    <property type="entry name" value="HLH, helix-loop-helix DNA-binding domain"/>
    <property type="match status" value="1"/>
</dbReference>
<protein>
    <recommendedName>
        <fullName evidence="11">BHLH domain-containing protein</fullName>
    </recommendedName>
</protein>
<evidence type="ECO:0000256" key="3">
    <source>
        <dbReference type="ARBA" id="ARBA00022473"/>
    </source>
</evidence>
<evidence type="ECO:0000259" key="11">
    <source>
        <dbReference type="PROSITE" id="PS50888"/>
    </source>
</evidence>
<evidence type="ECO:0000313" key="13">
    <source>
        <dbReference type="Proteomes" id="UP000694580"/>
    </source>
</evidence>
<dbReference type="InterPro" id="IPR026052">
    <property type="entry name" value="DNA-bd_prot-inh"/>
</dbReference>
<dbReference type="PROSITE" id="PS50888">
    <property type="entry name" value="BHLH"/>
    <property type="match status" value="1"/>
</dbReference>
<reference evidence="12" key="2">
    <citation type="submission" date="2025-08" db="UniProtKB">
        <authorList>
            <consortium name="Ensembl"/>
        </authorList>
    </citation>
    <scope>IDENTIFICATION</scope>
</reference>
<feature type="compositionally biased region" description="Polar residues" evidence="10">
    <location>
        <begin position="1"/>
        <end position="16"/>
    </location>
</feature>
<keyword evidence="3" id="KW-0217">Developmental protein</keyword>
<dbReference type="GO" id="GO:0032922">
    <property type="term" value="P:circadian regulation of gene expression"/>
    <property type="evidence" value="ECO:0007669"/>
    <property type="project" value="TreeGrafter"/>
</dbReference>
<name>A0AAY4D110_9TELE</name>
<evidence type="ECO:0000256" key="9">
    <source>
        <dbReference type="ARBA" id="ARBA00023242"/>
    </source>
</evidence>
<keyword evidence="4" id="KW-0963">Cytoplasm</keyword>
<evidence type="ECO:0000256" key="10">
    <source>
        <dbReference type="SAM" id="MobiDB-lite"/>
    </source>
</evidence>
<sequence>SKSLTEVKSVNKSSFEAGSPALSRGKAPLDDALALLHDMNACYSRLRQLVPSLPRNRSVSRTEILQHVIDYILDLQTALDRDSQDPSALIRYNGFFYFKGWGAMRHLT</sequence>
<keyword evidence="9" id="KW-0539">Nucleus</keyword>
<evidence type="ECO:0000256" key="5">
    <source>
        <dbReference type="ARBA" id="ARBA00022491"/>
    </source>
</evidence>
<feature type="region of interest" description="Disordered" evidence="10">
    <location>
        <begin position="1"/>
        <end position="25"/>
    </location>
</feature>
<dbReference type="GeneTree" id="ENSGT00940000156464"/>
<dbReference type="GO" id="GO:0005634">
    <property type="term" value="C:nucleus"/>
    <property type="evidence" value="ECO:0007669"/>
    <property type="project" value="UniProtKB-SubCell"/>
</dbReference>
<dbReference type="Pfam" id="PF00010">
    <property type="entry name" value="HLH"/>
    <property type="match status" value="1"/>
</dbReference>
<evidence type="ECO:0000256" key="6">
    <source>
        <dbReference type="ARBA" id="ARBA00023015"/>
    </source>
</evidence>
<dbReference type="PANTHER" id="PTHR11723">
    <property type="entry name" value="DNA-BINDING PROTEIN INHIBITOR"/>
    <property type="match status" value="1"/>
</dbReference>
<keyword evidence="5" id="KW-0678">Repressor</keyword>
<dbReference type="Ensembl" id="ENSDCDT00010048417.1">
    <property type="protein sequence ID" value="ENSDCDP00010038749.1"/>
    <property type="gene ID" value="ENSDCDG00010025019.1"/>
</dbReference>
<dbReference type="InterPro" id="IPR036638">
    <property type="entry name" value="HLH_DNA-bd_sf"/>
</dbReference>
<dbReference type="InterPro" id="IPR011598">
    <property type="entry name" value="bHLH_dom"/>
</dbReference>
<keyword evidence="13" id="KW-1185">Reference proteome</keyword>
<dbReference type="SMART" id="SM00353">
    <property type="entry name" value="HLH"/>
    <property type="match status" value="1"/>
</dbReference>
<keyword evidence="6" id="KW-0805">Transcription regulation</keyword>
<organism evidence="12 13">
    <name type="scientific">Denticeps clupeoides</name>
    <name type="common">denticle herring</name>
    <dbReference type="NCBI Taxonomy" id="299321"/>
    <lineage>
        <taxon>Eukaryota</taxon>
        <taxon>Metazoa</taxon>
        <taxon>Chordata</taxon>
        <taxon>Craniata</taxon>
        <taxon>Vertebrata</taxon>
        <taxon>Euteleostomi</taxon>
        <taxon>Actinopterygii</taxon>
        <taxon>Neopterygii</taxon>
        <taxon>Teleostei</taxon>
        <taxon>Clupei</taxon>
        <taxon>Clupeiformes</taxon>
        <taxon>Denticipitoidei</taxon>
        <taxon>Denticipitidae</taxon>
        <taxon>Denticeps</taxon>
    </lineage>
</organism>
<reference evidence="12 13" key="1">
    <citation type="submission" date="2020-06" db="EMBL/GenBank/DDBJ databases">
        <authorList>
            <consortium name="Wellcome Sanger Institute Data Sharing"/>
        </authorList>
    </citation>
    <scope>NUCLEOTIDE SEQUENCE [LARGE SCALE GENOMIC DNA]</scope>
</reference>
<feature type="domain" description="BHLH" evidence="11">
    <location>
        <begin position="23"/>
        <end position="75"/>
    </location>
</feature>
<dbReference type="Gene3D" id="4.10.280.10">
    <property type="entry name" value="Helix-loop-helix DNA-binding domain"/>
    <property type="match status" value="1"/>
</dbReference>
<dbReference type="GO" id="GO:0030154">
    <property type="term" value="P:cell differentiation"/>
    <property type="evidence" value="ECO:0007669"/>
    <property type="project" value="TreeGrafter"/>
</dbReference>
<dbReference type="AlphaFoldDB" id="A0AAY4D110"/>
<evidence type="ECO:0000256" key="8">
    <source>
        <dbReference type="ARBA" id="ARBA00023163"/>
    </source>
</evidence>